<dbReference type="InterPro" id="IPR039421">
    <property type="entry name" value="Type_1_exporter"/>
</dbReference>
<keyword evidence="7" id="KW-0547">Nucleotide-binding</keyword>
<keyword evidence="8" id="KW-1185">Reference proteome</keyword>
<reference evidence="7 8" key="1">
    <citation type="submission" date="2017-12" db="EMBL/GenBank/DDBJ databases">
        <title>Complete genome sequence of Herbivorax saccincola GGR1, a novel Cellulosome-producing hydrolytic bacterium in a thermophilic biogas plant, established by Illumina and Nanopore MinION sequencing.</title>
        <authorList>
            <person name="Pechtl A."/>
            <person name="Ruckert C."/>
            <person name="Koeck D.E."/>
            <person name="Maus I."/>
            <person name="Winkler A."/>
            <person name="Kalinowski J."/>
            <person name="Puhler A."/>
            <person name="Schwarz W.W."/>
            <person name="Zverlov V.V."/>
            <person name="Schluter A."/>
            <person name="Liebl W."/>
        </authorList>
    </citation>
    <scope>NUCLEOTIDE SEQUENCE [LARGE SCALE GENOMIC DNA]</scope>
    <source>
        <strain evidence="8">SR1</strain>
    </source>
</reference>
<dbReference type="EC" id="3.6.3.-" evidence="7"/>
<dbReference type="KEGG" id="hsc:HVS_05600"/>
<proteinExistence type="predicted"/>
<dbReference type="PANTHER" id="PTHR43394">
    <property type="entry name" value="ATP-DEPENDENT PERMEASE MDL1, MITOCHONDRIAL"/>
    <property type="match status" value="1"/>
</dbReference>
<keyword evidence="4 5" id="KW-0472">Membrane</keyword>
<dbReference type="Pfam" id="PF00664">
    <property type="entry name" value="ABC_membrane"/>
    <property type="match status" value="1"/>
</dbReference>
<feature type="transmembrane region" description="Helical" evidence="5">
    <location>
        <begin position="51"/>
        <end position="72"/>
    </location>
</feature>
<name>A0A2K9ENJ0_9FIRM</name>
<keyword evidence="3 5" id="KW-1133">Transmembrane helix</keyword>
<dbReference type="Gene3D" id="1.20.1560.10">
    <property type="entry name" value="ABC transporter type 1, transmembrane domain"/>
    <property type="match status" value="1"/>
</dbReference>
<gene>
    <name evidence="7" type="primary">msbA</name>
    <name evidence="7" type="ORF">HVS_05600</name>
</gene>
<evidence type="ECO:0000259" key="6">
    <source>
        <dbReference type="PROSITE" id="PS50929"/>
    </source>
</evidence>
<accession>A0A2K9ENJ0</accession>
<dbReference type="InterPro" id="IPR011527">
    <property type="entry name" value="ABC1_TM_dom"/>
</dbReference>
<feature type="transmembrane region" description="Helical" evidence="5">
    <location>
        <begin position="12"/>
        <end position="31"/>
    </location>
</feature>
<evidence type="ECO:0000256" key="1">
    <source>
        <dbReference type="ARBA" id="ARBA00004651"/>
    </source>
</evidence>
<feature type="transmembrane region" description="Helical" evidence="5">
    <location>
        <begin position="123"/>
        <end position="149"/>
    </location>
</feature>
<comment type="subcellular location">
    <subcellularLocation>
        <location evidence="1">Cell membrane</location>
        <topology evidence="1">Multi-pass membrane protein</topology>
    </subcellularLocation>
</comment>
<evidence type="ECO:0000256" key="2">
    <source>
        <dbReference type="ARBA" id="ARBA00022692"/>
    </source>
</evidence>
<dbReference type="AlphaFoldDB" id="A0A2K9ENJ0"/>
<dbReference type="GO" id="GO:0005524">
    <property type="term" value="F:ATP binding"/>
    <property type="evidence" value="ECO:0007669"/>
    <property type="project" value="UniProtKB-KW"/>
</dbReference>
<evidence type="ECO:0000256" key="5">
    <source>
        <dbReference type="SAM" id="Phobius"/>
    </source>
</evidence>
<organism evidence="7 8">
    <name type="scientific">Acetivibrio saccincola</name>
    <dbReference type="NCBI Taxonomy" id="1677857"/>
    <lineage>
        <taxon>Bacteria</taxon>
        <taxon>Bacillati</taxon>
        <taxon>Bacillota</taxon>
        <taxon>Clostridia</taxon>
        <taxon>Eubacteriales</taxon>
        <taxon>Oscillospiraceae</taxon>
        <taxon>Acetivibrio</taxon>
    </lineage>
</organism>
<evidence type="ECO:0000313" key="8">
    <source>
        <dbReference type="Proteomes" id="UP000233534"/>
    </source>
</evidence>
<dbReference type="PROSITE" id="PS50929">
    <property type="entry name" value="ABC_TM1F"/>
    <property type="match status" value="1"/>
</dbReference>
<dbReference type="RefSeq" id="WP_341456964.1">
    <property type="nucleotide sequence ID" value="NZ_CP025197.1"/>
</dbReference>
<dbReference type="PANTHER" id="PTHR43394:SF1">
    <property type="entry name" value="ATP-BINDING CASSETTE SUB-FAMILY B MEMBER 10, MITOCHONDRIAL"/>
    <property type="match status" value="1"/>
</dbReference>
<dbReference type="SUPFAM" id="SSF90123">
    <property type="entry name" value="ABC transporter transmembrane region"/>
    <property type="match status" value="1"/>
</dbReference>
<dbReference type="GO" id="GO:0005886">
    <property type="term" value="C:plasma membrane"/>
    <property type="evidence" value="ECO:0007669"/>
    <property type="project" value="UniProtKB-SubCell"/>
</dbReference>
<evidence type="ECO:0000256" key="4">
    <source>
        <dbReference type="ARBA" id="ARBA00023136"/>
    </source>
</evidence>
<evidence type="ECO:0000313" key="7">
    <source>
        <dbReference type="EMBL" id="AUG57050.1"/>
    </source>
</evidence>
<dbReference type="EMBL" id="CP025197">
    <property type="protein sequence ID" value="AUG57050.1"/>
    <property type="molecule type" value="Genomic_DNA"/>
</dbReference>
<sequence length="196" mass="22443">MKRLASYMKKYMWFYILGLLMMLSSLALDMFNPRLIGAIVDRVIIGGEAHLFSKIIMALIVITVLRAVFGYIKQYFFDCSAAKVIIKLRQDMFEHIQKLSFSYFDKTNTGELMSRIKDDTENILNAISFGIMLSIEQGLYIIIATVILFVLSWKLALLTVLVLPALAYFVFKLERKVGEIHGKISDQRAALNTRKV</sequence>
<keyword evidence="2 5" id="KW-0812">Transmembrane</keyword>
<protein>
    <submittedName>
        <fullName evidence="7">Lipid A export ATP-binding/permease protein MsbA</fullName>
        <ecNumber evidence="7">3.6.3.-</ecNumber>
    </submittedName>
</protein>
<dbReference type="InterPro" id="IPR036640">
    <property type="entry name" value="ABC1_TM_sf"/>
</dbReference>
<keyword evidence="7" id="KW-0067">ATP-binding</keyword>
<feature type="domain" description="ABC transmembrane type-1" evidence="6">
    <location>
        <begin position="16"/>
        <end position="194"/>
    </location>
</feature>
<dbReference type="GO" id="GO:0015421">
    <property type="term" value="F:ABC-type oligopeptide transporter activity"/>
    <property type="evidence" value="ECO:0007669"/>
    <property type="project" value="TreeGrafter"/>
</dbReference>
<dbReference type="GO" id="GO:0016787">
    <property type="term" value="F:hydrolase activity"/>
    <property type="evidence" value="ECO:0007669"/>
    <property type="project" value="UniProtKB-KW"/>
</dbReference>
<dbReference type="Proteomes" id="UP000233534">
    <property type="component" value="Chromosome"/>
</dbReference>
<evidence type="ECO:0000256" key="3">
    <source>
        <dbReference type="ARBA" id="ARBA00022989"/>
    </source>
</evidence>
<keyword evidence="7" id="KW-0378">Hydrolase</keyword>
<feature type="transmembrane region" description="Helical" evidence="5">
    <location>
        <begin position="155"/>
        <end position="171"/>
    </location>
</feature>